<gene>
    <name evidence="1" type="ORF">VJ920_05215</name>
</gene>
<evidence type="ECO:0000313" key="2">
    <source>
        <dbReference type="Proteomes" id="UP001343724"/>
    </source>
</evidence>
<protein>
    <recommendedName>
        <fullName evidence="3">Holin-like toxin</fullName>
    </recommendedName>
</protein>
<organism evidence="1 2">
    <name type="scientific">Adlercreutzia shanghongiae</name>
    <dbReference type="NCBI Taxonomy" id="3111773"/>
    <lineage>
        <taxon>Bacteria</taxon>
        <taxon>Bacillati</taxon>
        <taxon>Actinomycetota</taxon>
        <taxon>Coriobacteriia</taxon>
        <taxon>Eggerthellales</taxon>
        <taxon>Eggerthellaceae</taxon>
        <taxon>Adlercreutzia</taxon>
    </lineage>
</organism>
<dbReference type="EMBL" id="JAYMFH010000005">
    <property type="protein sequence ID" value="MEC4294700.1"/>
    <property type="molecule type" value="Genomic_DNA"/>
</dbReference>
<keyword evidence="2" id="KW-1185">Reference proteome</keyword>
<reference evidence="1 2" key="1">
    <citation type="submission" date="2024-01" db="EMBL/GenBank/DDBJ databases">
        <title>novel species in genus Adlercreutzia.</title>
        <authorList>
            <person name="Liu X."/>
        </authorList>
    </citation>
    <scope>NUCLEOTIDE SEQUENCE [LARGE SCALE GENOMIC DNA]</scope>
    <source>
        <strain evidence="1 2">R22</strain>
    </source>
</reference>
<comment type="caution">
    <text evidence="1">The sequence shown here is derived from an EMBL/GenBank/DDBJ whole genome shotgun (WGS) entry which is preliminary data.</text>
</comment>
<name>A0ABU6IY36_9ACTN</name>
<sequence>MSDMLALIQVLLGVASLIVAVLAQIRENPPNNGGNPSQTDED</sequence>
<dbReference type="RefSeq" id="WP_326454534.1">
    <property type="nucleotide sequence ID" value="NZ_JAYMFH010000005.1"/>
</dbReference>
<accession>A0ABU6IY36</accession>
<evidence type="ECO:0000313" key="1">
    <source>
        <dbReference type="EMBL" id="MEC4294700.1"/>
    </source>
</evidence>
<evidence type="ECO:0008006" key="3">
    <source>
        <dbReference type="Google" id="ProtNLM"/>
    </source>
</evidence>
<dbReference type="Proteomes" id="UP001343724">
    <property type="component" value="Unassembled WGS sequence"/>
</dbReference>
<proteinExistence type="predicted"/>